<dbReference type="Proteomes" id="UP000036873">
    <property type="component" value="Unassembled WGS sequence"/>
</dbReference>
<dbReference type="InterPro" id="IPR003692">
    <property type="entry name" value="Hydantoinase_B"/>
</dbReference>
<dbReference type="EMBL" id="LGYO01000041">
    <property type="protein sequence ID" value="KNZ40874.1"/>
    <property type="molecule type" value="Genomic_DNA"/>
</dbReference>
<dbReference type="AlphaFoldDB" id="A0A0L6TX88"/>
<dbReference type="PANTHER" id="PTHR11365:SF23">
    <property type="entry name" value="HYPOTHETICAL 5-OXOPROLINASE (EUROFUNG)-RELATED"/>
    <property type="match status" value="1"/>
</dbReference>
<dbReference type="PATRIC" id="fig|52689.4.peg.2516"/>
<dbReference type="GO" id="GO:0005829">
    <property type="term" value="C:cytosol"/>
    <property type="evidence" value="ECO:0007669"/>
    <property type="project" value="TreeGrafter"/>
</dbReference>
<name>A0A0L6TX88_9FIRM</name>
<dbReference type="OrthoDB" id="102473at2"/>
<evidence type="ECO:0000313" key="2">
    <source>
        <dbReference type="EMBL" id="KNZ40874.1"/>
    </source>
</evidence>
<evidence type="ECO:0000313" key="3">
    <source>
        <dbReference type="Proteomes" id="UP000036873"/>
    </source>
</evidence>
<dbReference type="Pfam" id="PF02538">
    <property type="entry name" value="Hydantoinase_B"/>
    <property type="match status" value="1"/>
</dbReference>
<dbReference type="PANTHER" id="PTHR11365">
    <property type="entry name" value="5-OXOPROLINASE RELATED"/>
    <property type="match status" value="1"/>
</dbReference>
<sequence length="576" mass="62380">MNRRTDDIINRTVIMNRLDSITSEMGIALEHSAHSPIFAEACDFACCICDEAGELVSQLSGIPILATAGSFSVKSVLRKFGTAITDGDVFIINDPYDGGNHLPDIGIITPVFYEDELLFFCVSRAHHGDIGGSTAGSYNPKATEIFQEGLRIPPTRLMKNNEMIMDVLELIRLNTRNPDMLTSDFLAQIGSNRLASRRIKDMLSTYSVATVKKAVTESLIQTETLTRQRIEAIPDGTYSAVDYIDDDGFQTEPVKIAVAVTIAGNRMLVDFAGTDAQVKGFINTSVVTATCAAGIAALWFLGKDIPRNSGAFRCIEVNLPVGSLVNPNLPAPMTLCTLTPASEIIGTIFKALDQAQTGRVSAGYHRYLGPSFYGVDPRNGRYYVGFSFCSLGSGGAMKGHDGKPYIATLSNFGGVKAPNIESNEVQYPHLTLHHEMDGDTAGAGEYRGGCGMKFAFEITADKGDVVNFGDGIKFAPYGLRGGQQGSLNRSIFVHDGENIIMESKEAPRHAVKGDRIYLNTSSGGGWGDPMKRPLQKVYDDVQDEIISLATAENVYGVIISEAGIDFEKTEKRRNNS</sequence>
<dbReference type="InterPro" id="IPR045079">
    <property type="entry name" value="Oxoprolinase-like"/>
</dbReference>
<dbReference type="STRING" id="52689.AKG39_14995"/>
<feature type="domain" description="Hydantoinase B/oxoprolinase" evidence="1">
    <location>
        <begin position="8"/>
        <end position="529"/>
    </location>
</feature>
<protein>
    <submittedName>
        <fullName evidence="2">Hydantoinase</fullName>
    </submittedName>
</protein>
<dbReference type="RefSeq" id="WP_050741221.1">
    <property type="nucleotide sequence ID" value="NZ_LGYO01000041.1"/>
</dbReference>
<dbReference type="GO" id="GO:0006749">
    <property type="term" value="P:glutathione metabolic process"/>
    <property type="evidence" value="ECO:0007669"/>
    <property type="project" value="TreeGrafter"/>
</dbReference>
<comment type="caution">
    <text evidence="2">The sequence shown here is derived from an EMBL/GenBank/DDBJ whole genome shotgun (WGS) entry which is preliminary data.</text>
</comment>
<gene>
    <name evidence="2" type="ORF">AKG39_14995</name>
</gene>
<keyword evidence="3" id="KW-1185">Reference proteome</keyword>
<dbReference type="GO" id="GO:0017168">
    <property type="term" value="F:5-oxoprolinase (ATP-hydrolyzing) activity"/>
    <property type="evidence" value="ECO:0007669"/>
    <property type="project" value="TreeGrafter"/>
</dbReference>
<reference evidence="3" key="1">
    <citation type="submission" date="2015-07" db="EMBL/GenBank/DDBJ databases">
        <title>Draft genome sequence of Acetobacterium bakii DSM 8293, a potential psychrophilic chemical producer through syngas fermentation.</title>
        <authorList>
            <person name="Song Y."/>
            <person name="Hwang S."/>
            <person name="Cho B.-K."/>
        </authorList>
    </citation>
    <scope>NUCLEOTIDE SEQUENCE [LARGE SCALE GENOMIC DNA]</scope>
    <source>
        <strain evidence="3">DSM 8239</strain>
    </source>
</reference>
<accession>A0A0L6TX88</accession>
<proteinExistence type="predicted"/>
<evidence type="ECO:0000259" key="1">
    <source>
        <dbReference type="Pfam" id="PF02538"/>
    </source>
</evidence>
<organism evidence="2 3">
    <name type="scientific">Acetobacterium bakii</name>
    <dbReference type="NCBI Taxonomy" id="52689"/>
    <lineage>
        <taxon>Bacteria</taxon>
        <taxon>Bacillati</taxon>
        <taxon>Bacillota</taxon>
        <taxon>Clostridia</taxon>
        <taxon>Eubacteriales</taxon>
        <taxon>Eubacteriaceae</taxon>
        <taxon>Acetobacterium</taxon>
    </lineage>
</organism>